<feature type="signal peptide" evidence="2">
    <location>
        <begin position="1"/>
        <end position="29"/>
    </location>
</feature>
<dbReference type="Proteomes" id="UP000318538">
    <property type="component" value="Chromosome"/>
</dbReference>
<feature type="region of interest" description="Disordered" evidence="1">
    <location>
        <begin position="240"/>
        <end position="301"/>
    </location>
</feature>
<organism evidence="3 4">
    <name type="scientific">Rubripirellula lacrimiformis</name>
    <dbReference type="NCBI Taxonomy" id="1930273"/>
    <lineage>
        <taxon>Bacteria</taxon>
        <taxon>Pseudomonadati</taxon>
        <taxon>Planctomycetota</taxon>
        <taxon>Planctomycetia</taxon>
        <taxon>Pirellulales</taxon>
        <taxon>Pirellulaceae</taxon>
        <taxon>Rubripirellula</taxon>
    </lineage>
</organism>
<feature type="compositionally biased region" description="Basic and acidic residues" evidence="1">
    <location>
        <begin position="196"/>
        <end position="207"/>
    </location>
</feature>
<proteinExistence type="predicted"/>
<keyword evidence="4" id="KW-1185">Reference proteome</keyword>
<reference evidence="3 4" key="1">
    <citation type="submission" date="2019-02" db="EMBL/GenBank/DDBJ databases">
        <title>Deep-cultivation of Planctomycetes and their phenomic and genomic characterization uncovers novel biology.</title>
        <authorList>
            <person name="Wiegand S."/>
            <person name="Jogler M."/>
            <person name="Boedeker C."/>
            <person name="Pinto D."/>
            <person name="Vollmers J."/>
            <person name="Rivas-Marin E."/>
            <person name="Kohn T."/>
            <person name="Peeters S.H."/>
            <person name="Heuer A."/>
            <person name="Rast P."/>
            <person name="Oberbeckmann S."/>
            <person name="Bunk B."/>
            <person name="Jeske O."/>
            <person name="Meyerdierks A."/>
            <person name="Storesund J.E."/>
            <person name="Kallscheuer N."/>
            <person name="Luecker S."/>
            <person name="Lage O.M."/>
            <person name="Pohl T."/>
            <person name="Merkel B.J."/>
            <person name="Hornburger P."/>
            <person name="Mueller R.-W."/>
            <person name="Bruemmer F."/>
            <person name="Labrenz M."/>
            <person name="Spormann A.M."/>
            <person name="Op den Camp H."/>
            <person name="Overmann J."/>
            <person name="Amann R."/>
            <person name="Jetten M.S.M."/>
            <person name="Mascher T."/>
            <person name="Medema M.H."/>
            <person name="Devos D.P."/>
            <person name="Kaster A.-K."/>
            <person name="Ovreas L."/>
            <person name="Rohde M."/>
            <person name="Galperin M.Y."/>
            <person name="Jogler C."/>
        </authorList>
    </citation>
    <scope>NUCLEOTIDE SEQUENCE [LARGE SCALE GENOMIC DNA]</scope>
    <source>
        <strain evidence="3 4">K22_7</strain>
    </source>
</reference>
<dbReference type="AlphaFoldDB" id="A0A517N5B2"/>
<sequence precursor="true">MDEPNRSMRRAKRIAIAAMICCSSHHVLADGADSIQRSQAGVTSDWASHAQPSTLASLLAHGPSGTTHPVVQRATVAREPAAPMPSSIAEILKQSKPQIPQPDDAKFRSPDDPDATPVVNRLGVKESKDALTSLAETSVANAQAASEEAGKRVVAQQSSGSGFVLQRLIVKPVAAKVAATNGSNASNPFPLPARPEPPRPKPPRPEPPRPATDAAAEIAREAELDYQFARQTFQMLDSGLAEPAPTAKPPVVDQPTAKQAAAKQAAAKQAAAREPVTNRPVTNNRPVMNGRRPSYAVSNPPAVQKAIADQANTVQAMTGQAMTGQPNTDSPLPAQVDRESVPQITSQDDGTASIASQSSAAPVDNDVAMMVMPPTAIPALDRTSDTATALPLARRTGVSVLAHSELISERSALSTDVRFPSPVVPGQSFGMHSAGASALGDANRLREMAHIALQDAKQSLQRGATHSARKHATEALRHTVNMHDAREGGNLHAKHLQTALDAIRESADFCGRFGSVDSRSMQRMVAVHATTVLKQQDVSRISSIRATEAYLDVAREHLVSAAGESVEACDALIMLGIVEKNVAESGDSHAGAVAITLQRSAIEVSPGSAVGYRELGKTYLEQGLGAQAAWSLRESVRLRPSRSAYQGLLEASRRMGDADTARQCVAALNDPDLPSGIAVKTLRPEAFAASYHPSPAAIQTISQRSSAANQQAADLKDADPSSASDSDPAATKDDRVTARSIFSFGRRK</sequence>
<protein>
    <recommendedName>
        <fullName evidence="5">Tetratricopeptide repeat protein</fullName>
    </recommendedName>
</protein>
<feature type="region of interest" description="Disordered" evidence="1">
    <location>
        <begin position="97"/>
        <end position="117"/>
    </location>
</feature>
<evidence type="ECO:0000256" key="1">
    <source>
        <dbReference type="SAM" id="MobiDB-lite"/>
    </source>
</evidence>
<feature type="region of interest" description="Disordered" evidence="1">
    <location>
        <begin position="180"/>
        <end position="214"/>
    </location>
</feature>
<gene>
    <name evidence="3" type="ORF">K227x_06800</name>
</gene>
<evidence type="ECO:0000313" key="3">
    <source>
        <dbReference type="EMBL" id="QDT02304.1"/>
    </source>
</evidence>
<dbReference type="RefSeq" id="WP_145168040.1">
    <property type="nucleotide sequence ID" value="NZ_CP036525.1"/>
</dbReference>
<feature type="compositionally biased region" description="Polar residues" evidence="1">
    <location>
        <begin position="342"/>
        <end position="360"/>
    </location>
</feature>
<feature type="compositionally biased region" description="Low complexity" evidence="1">
    <location>
        <begin position="702"/>
        <end position="713"/>
    </location>
</feature>
<dbReference type="OrthoDB" id="241124at2"/>
<feature type="compositionally biased region" description="Low complexity" evidence="1">
    <location>
        <begin position="720"/>
        <end position="729"/>
    </location>
</feature>
<dbReference type="EMBL" id="CP036525">
    <property type="protein sequence ID" value="QDT02304.1"/>
    <property type="molecule type" value="Genomic_DNA"/>
</dbReference>
<dbReference type="KEGG" id="rlc:K227x_06800"/>
<feature type="compositionally biased region" description="Polar residues" evidence="1">
    <location>
        <begin position="321"/>
        <end position="330"/>
    </location>
</feature>
<feature type="region of interest" description="Disordered" evidence="1">
    <location>
        <begin position="702"/>
        <end position="748"/>
    </location>
</feature>
<name>A0A517N5B2_9BACT</name>
<feature type="compositionally biased region" description="Low complexity" evidence="1">
    <location>
        <begin position="257"/>
        <end position="272"/>
    </location>
</feature>
<evidence type="ECO:0000313" key="4">
    <source>
        <dbReference type="Proteomes" id="UP000318538"/>
    </source>
</evidence>
<feature type="chain" id="PRO_5022121089" description="Tetratricopeptide repeat protein" evidence="2">
    <location>
        <begin position="30"/>
        <end position="748"/>
    </location>
</feature>
<dbReference type="InterPro" id="IPR011990">
    <property type="entry name" value="TPR-like_helical_dom_sf"/>
</dbReference>
<evidence type="ECO:0000256" key="2">
    <source>
        <dbReference type="SAM" id="SignalP"/>
    </source>
</evidence>
<feature type="region of interest" description="Disordered" evidence="1">
    <location>
        <begin position="321"/>
        <end position="360"/>
    </location>
</feature>
<keyword evidence="2" id="KW-0732">Signal</keyword>
<evidence type="ECO:0008006" key="5">
    <source>
        <dbReference type="Google" id="ProtNLM"/>
    </source>
</evidence>
<dbReference type="Gene3D" id="1.25.40.10">
    <property type="entry name" value="Tetratricopeptide repeat domain"/>
    <property type="match status" value="1"/>
</dbReference>
<accession>A0A517N5B2</accession>